<dbReference type="Gene3D" id="1.10.150.130">
    <property type="match status" value="1"/>
</dbReference>
<gene>
    <name evidence="8" type="ORF">SSEG_06953</name>
</gene>
<organism evidence="8 9">
    <name type="scientific">Streptomyces sviceus (strain ATCC 29083 / DSM 924 / JCM 4929 / NBRC 13980 / NCIMB 11184 / NRRL 5439 / UC 5370)</name>
    <dbReference type="NCBI Taxonomy" id="463191"/>
    <lineage>
        <taxon>Bacteria</taxon>
        <taxon>Bacillati</taxon>
        <taxon>Actinomycetota</taxon>
        <taxon>Actinomycetes</taxon>
        <taxon>Kitasatosporales</taxon>
        <taxon>Streptomycetaceae</taxon>
        <taxon>Streptomyces</taxon>
    </lineage>
</organism>
<sequence>MVDVGADPVTGKRKQVTRAFGTLREAKAEYARITNRRYDAALVPAHEVTVNEWLDQWLAWKSEDLEESTVYSYTLTLDRVRGQLGQIRLQELTEDHIEAWMQWALRGGRTRGGKVGTGLSVISVEMSLARLQEALNRAVKRRLVEVNVAQEVTIPRKVRKAERRTRALVPPWNVDEVHAFVGAIEDDRLCAPFLLSLMGLRPAEICGMRWADVDLERAMLTIANTRTLMGNKIVVEKDTKSLAGERELPLPDLVRGALTRFVAVQMSERRAAGERYEASGYVAVDELGGALNGRQLRERAYKVMHENALRRVCGRGTPRWRRRTAGM</sequence>
<keyword evidence="3 5" id="KW-0238">DNA-binding</keyword>
<dbReference type="AlphaFoldDB" id="B5I5L8"/>
<evidence type="ECO:0000313" key="9">
    <source>
        <dbReference type="Proteomes" id="UP000002785"/>
    </source>
</evidence>
<dbReference type="PANTHER" id="PTHR30629:SF2">
    <property type="entry name" value="PROPHAGE INTEGRASE INTS-RELATED"/>
    <property type="match status" value="1"/>
</dbReference>
<dbReference type="InterPro" id="IPR004107">
    <property type="entry name" value="Integrase_SAM-like_N"/>
</dbReference>
<dbReference type="InterPro" id="IPR013762">
    <property type="entry name" value="Integrase-like_cat_sf"/>
</dbReference>
<dbReference type="EMBL" id="CM000951">
    <property type="protein sequence ID" value="EDY60373.2"/>
    <property type="molecule type" value="Genomic_DNA"/>
</dbReference>
<dbReference type="HOGENOM" id="CLU_027562_17_1_11"/>
<evidence type="ECO:0000259" key="7">
    <source>
        <dbReference type="PROSITE" id="PS51900"/>
    </source>
</evidence>
<keyword evidence="9" id="KW-1185">Reference proteome</keyword>
<accession>B5I5L8</accession>
<dbReference type="InterPro" id="IPR002104">
    <property type="entry name" value="Integrase_catalytic"/>
</dbReference>
<evidence type="ECO:0000256" key="3">
    <source>
        <dbReference type="ARBA" id="ARBA00023125"/>
    </source>
</evidence>
<dbReference type="PANTHER" id="PTHR30629">
    <property type="entry name" value="PROPHAGE INTEGRASE"/>
    <property type="match status" value="1"/>
</dbReference>
<dbReference type="PROSITE" id="PS51898">
    <property type="entry name" value="TYR_RECOMBINASE"/>
    <property type="match status" value="1"/>
</dbReference>
<proteinExistence type="inferred from homology"/>
<evidence type="ECO:0000313" key="8">
    <source>
        <dbReference type="EMBL" id="EDY60373.2"/>
    </source>
</evidence>
<evidence type="ECO:0000256" key="1">
    <source>
        <dbReference type="ARBA" id="ARBA00008857"/>
    </source>
</evidence>
<dbReference type="InterPro" id="IPR050808">
    <property type="entry name" value="Phage_Integrase"/>
</dbReference>
<keyword evidence="2" id="KW-0229">DNA integration</keyword>
<evidence type="ECO:0000256" key="4">
    <source>
        <dbReference type="ARBA" id="ARBA00023172"/>
    </source>
</evidence>
<dbReference type="eggNOG" id="COG0582">
    <property type="taxonomic scope" value="Bacteria"/>
</dbReference>
<dbReference type="GO" id="GO:0015074">
    <property type="term" value="P:DNA integration"/>
    <property type="evidence" value="ECO:0007669"/>
    <property type="project" value="UniProtKB-KW"/>
</dbReference>
<dbReference type="RefSeq" id="WP_007385770.1">
    <property type="nucleotide sequence ID" value="NZ_CM000951.1"/>
</dbReference>
<dbReference type="GO" id="GO:0006310">
    <property type="term" value="P:DNA recombination"/>
    <property type="evidence" value="ECO:0007669"/>
    <property type="project" value="UniProtKB-KW"/>
</dbReference>
<dbReference type="Proteomes" id="UP000002785">
    <property type="component" value="Chromosome"/>
</dbReference>
<reference evidence="8" key="1">
    <citation type="submission" date="2009-10" db="EMBL/GenBank/DDBJ databases">
        <title>The genome sequence of Streptomyces sviceus strain ATCC 29083.</title>
        <authorList>
            <consortium name="The Broad Institute Genome Sequencing Platform"/>
            <consortium name="Broad Institute Microbial Sequencing Center"/>
            <person name="Fischbach M."/>
            <person name="Godfrey P."/>
            <person name="Ward D."/>
            <person name="Young S."/>
            <person name="Zeng Q."/>
            <person name="Koehrsen M."/>
            <person name="Alvarado L."/>
            <person name="Berlin A.M."/>
            <person name="Bochicchio J."/>
            <person name="Borenstein D."/>
            <person name="Chapman S.B."/>
            <person name="Chen Z."/>
            <person name="Engels R."/>
            <person name="Freedman E."/>
            <person name="Gellesch M."/>
            <person name="Goldberg J."/>
            <person name="Griggs A."/>
            <person name="Gujja S."/>
            <person name="Heilman E.R."/>
            <person name="Heiman D.I."/>
            <person name="Hepburn T.A."/>
            <person name="Howarth C."/>
            <person name="Jen D."/>
            <person name="Larson L."/>
            <person name="Lewis B."/>
            <person name="Mehta T."/>
            <person name="Park D."/>
            <person name="Pearson M."/>
            <person name="Richards J."/>
            <person name="Roberts A."/>
            <person name="Saif S."/>
            <person name="Shea T.D."/>
            <person name="Shenoy N."/>
            <person name="Sisk P."/>
            <person name="Stolte C."/>
            <person name="Sykes S.N."/>
            <person name="Thomson T."/>
            <person name="Walk T."/>
            <person name="White J."/>
            <person name="Yandava C."/>
            <person name="Straight P."/>
            <person name="Clardy J."/>
            <person name="Hung D."/>
            <person name="Kolter R."/>
            <person name="Mekalanos J."/>
            <person name="Walker S."/>
            <person name="Walsh C.T."/>
            <person name="Wieland-Brown L.C."/>
            <person name="Haas B."/>
            <person name="Nusbaum C."/>
            <person name="Birren B."/>
        </authorList>
    </citation>
    <scope>NUCLEOTIDE SEQUENCE [LARGE SCALE GENOMIC DNA]</scope>
    <source>
        <strain evidence="8">ATCC 29083</strain>
    </source>
</reference>
<dbReference type="PROSITE" id="PS51900">
    <property type="entry name" value="CB"/>
    <property type="match status" value="1"/>
</dbReference>
<keyword evidence="4" id="KW-0233">DNA recombination</keyword>
<protein>
    <submittedName>
        <fullName evidence="8">Phage integrase</fullName>
    </submittedName>
</protein>
<dbReference type="Gene3D" id="1.10.443.10">
    <property type="entry name" value="Intergrase catalytic core"/>
    <property type="match status" value="1"/>
</dbReference>
<dbReference type="InterPro" id="IPR010998">
    <property type="entry name" value="Integrase_recombinase_N"/>
</dbReference>
<dbReference type="GO" id="GO:0003677">
    <property type="term" value="F:DNA binding"/>
    <property type="evidence" value="ECO:0007669"/>
    <property type="project" value="UniProtKB-UniRule"/>
</dbReference>
<evidence type="ECO:0000256" key="2">
    <source>
        <dbReference type="ARBA" id="ARBA00022908"/>
    </source>
</evidence>
<dbReference type="SUPFAM" id="SSF56349">
    <property type="entry name" value="DNA breaking-rejoining enzymes"/>
    <property type="match status" value="1"/>
</dbReference>
<feature type="domain" description="Tyr recombinase" evidence="6">
    <location>
        <begin position="167"/>
        <end position="327"/>
    </location>
</feature>
<dbReference type="InterPro" id="IPR044068">
    <property type="entry name" value="CB"/>
</dbReference>
<feature type="domain" description="Core-binding (CB)" evidence="7">
    <location>
        <begin position="48"/>
        <end position="139"/>
    </location>
</feature>
<dbReference type="InterPro" id="IPR011010">
    <property type="entry name" value="DNA_brk_join_enz"/>
</dbReference>
<evidence type="ECO:0000259" key="6">
    <source>
        <dbReference type="PROSITE" id="PS51898"/>
    </source>
</evidence>
<evidence type="ECO:0000256" key="5">
    <source>
        <dbReference type="PROSITE-ProRule" id="PRU01248"/>
    </source>
</evidence>
<dbReference type="Pfam" id="PF14659">
    <property type="entry name" value="Phage_int_SAM_3"/>
    <property type="match status" value="1"/>
</dbReference>
<name>B5I5L8_STRX2</name>
<comment type="similarity">
    <text evidence="1">Belongs to the 'phage' integrase family.</text>
</comment>